<sequence length="63" mass="6445">MLPLLCRLSLLGGLERHVGDAAEGARRRRAPLPAAVEVGGGDDADGPLSDGEDLRGQVLAQVG</sequence>
<proteinExistence type="predicted"/>
<protein>
    <submittedName>
        <fullName evidence="2">Uncharacterized protein</fullName>
    </submittedName>
</protein>
<feature type="region of interest" description="Disordered" evidence="1">
    <location>
        <begin position="32"/>
        <end position="63"/>
    </location>
</feature>
<dbReference type="AlphaFoldDB" id="A0A0A9BH89"/>
<name>A0A0A9BH89_ARUDO</name>
<dbReference type="EMBL" id="GBRH01235184">
    <property type="protein sequence ID" value="JAD62711.1"/>
    <property type="molecule type" value="Transcribed_RNA"/>
</dbReference>
<organism evidence="2">
    <name type="scientific">Arundo donax</name>
    <name type="common">Giant reed</name>
    <name type="synonym">Donax arundinaceus</name>
    <dbReference type="NCBI Taxonomy" id="35708"/>
    <lineage>
        <taxon>Eukaryota</taxon>
        <taxon>Viridiplantae</taxon>
        <taxon>Streptophyta</taxon>
        <taxon>Embryophyta</taxon>
        <taxon>Tracheophyta</taxon>
        <taxon>Spermatophyta</taxon>
        <taxon>Magnoliopsida</taxon>
        <taxon>Liliopsida</taxon>
        <taxon>Poales</taxon>
        <taxon>Poaceae</taxon>
        <taxon>PACMAD clade</taxon>
        <taxon>Arundinoideae</taxon>
        <taxon>Arundineae</taxon>
        <taxon>Arundo</taxon>
    </lineage>
</organism>
<accession>A0A0A9BH89</accession>
<reference evidence="2" key="2">
    <citation type="journal article" date="2015" name="Data Brief">
        <title>Shoot transcriptome of the giant reed, Arundo donax.</title>
        <authorList>
            <person name="Barrero R.A."/>
            <person name="Guerrero F.D."/>
            <person name="Moolhuijzen P."/>
            <person name="Goolsby J.A."/>
            <person name="Tidwell J."/>
            <person name="Bellgard S.E."/>
            <person name="Bellgard M.I."/>
        </authorList>
    </citation>
    <scope>NUCLEOTIDE SEQUENCE</scope>
    <source>
        <tissue evidence="2">Shoot tissue taken approximately 20 cm above the soil surface</tissue>
    </source>
</reference>
<evidence type="ECO:0000256" key="1">
    <source>
        <dbReference type="SAM" id="MobiDB-lite"/>
    </source>
</evidence>
<reference evidence="2" key="1">
    <citation type="submission" date="2014-09" db="EMBL/GenBank/DDBJ databases">
        <authorList>
            <person name="Magalhaes I.L.F."/>
            <person name="Oliveira U."/>
            <person name="Santos F.R."/>
            <person name="Vidigal T.H.D.A."/>
            <person name="Brescovit A.D."/>
            <person name="Santos A.J."/>
        </authorList>
    </citation>
    <scope>NUCLEOTIDE SEQUENCE</scope>
    <source>
        <tissue evidence="2">Shoot tissue taken approximately 20 cm above the soil surface</tissue>
    </source>
</reference>
<evidence type="ECO:0000313" key="2">
    <source>
        <dbReference type="EMBL" id="JAD62711.1"/>
    </source>
</evidence>